<dbReference type="Proteomes" id="UP000231407">
    <property type="component" value="Unassembled WGS sequence"/>
</dbReference>
<name>A0A2M7ASH7_9BACT</name>
<keyword evidence="1" id="KW-1133">Transmembrane helix</keyword>
<evidence type="ECO:0000313" key="3">
    <source>
        <dbReference type="Proteomes" id="UP000231407"/>
    </source>
</evidence>
<dbReference type="PANTHER" id="PTHR37938:SF1">
    <property type="entry name" value="BLL0215 PROTEIN"/>
    <property type="match status" value="1"/>
</dbReference>
<evidence type="ECO:0008006" key="4">
    <source>
        <dbReference type="Google" id="ProtNLM"/>
    </source>
</evidence>
<accession>A0A2M7ASH7</accession>
<keyword evidence="1" id="KW-0472">Membrane</keyword>
<comment type="caution">
    <text evidence="2">The sequence shown here is derived from an EMBL/GenBank/DDBJ whole genome shotgun (WGS) entry which is preliminary data.</text>
</comment>
<dbReference type="PANTHER" id="PTHR37938">
    <property type="entry name" value="BLL0215 PROTEIN"/>
    <property type="match status" value="1"/>
</dbReference>
<keyword evidence="1" id="KW-0812">Transmembrane</keyword>
<feature type="transmembrane region" description="Helical" evidence="1">
    <location>
        <begin position="85"/>
        <end position="108"/>
    </location>
</feature>
<dbReference type="AlphaFoldDB" id="A0A2M7ASH7"/>
<sequence>MNRSGNLDTVAPDDQITESLKTEKKITELGEPVDPELRQKVYDILGHTKHALSAFLVRPHVFSFKERDEEEEILVALRPHWMTNVGWILIAIAMTLGPTLIKSLALINGLPAKYQILGGLFWYLTTFAFAFEKFLSWYFDVYIITDERVVDIDFNNLLNKKFSEAKLSMIQDVTSRQIGMGQTMFNYGQVLIQTAAEINELRFDNIPNPDKIVKVLQLMREEEDMEAIKGRTK</sequence>
<dbReference type="EMBL" id="PEWA01000019">
    <property type="protein sequence ID" value="PIU73575.1"/>
    <property type="molecule type" value="Genomic_DNA"/>
</dbReference>
<proteinExistence type="predicted"/>
<gene>
    <name evidence="2" type="ORF">COS78_01635</name>
</gene>
<evidence type="ECO:0000256" key="1">
    <source>
        <dbReference type="SAM" id="Phobius"/>
    </source>
</evidence>
<reference evidence="3" key="1">
    <citation type="submission" date="2017-09" db="EMBL/GenBank/DDBJ databases">
        <title>Depth-based differentiation of microbial function through sediment-hosted aquifers and enrichment of novel symbionts in the deep terrestrial subsurface.</title>
        <authorList>
            <person name="Probst A.J."/>
            <person name="Ladd B."/>
            <person name="Jarett J.K."/>
            <person name="Geller-Mcgrath D.E."/>
            <person name="Sieber C.M.K."/>
            <person name="Emerson J.B."/>
            <person name="Anantharaman K."/>
            <person name="Thomas B.C."/>
            <person name="Malmstrom R."/>
            <person name="Stieglmeier M."/>
            <person name="Klingl A."/>
            <person name="Woyke T."/>
            <person name="Ryan C.M."/>
            <person name="Banfield J.F."/>
        </authorList>
    </citation>
    <scope>NUCLEOTIDE SEQUENCE [LARGE SCALE GENOMIC DNA]</scope>
</reference>
<organism evidence="2 3">
    <name type="scientific">Candidatus Shapirobacteria bacterium CG06_land_8_20_14_3_00_40_12</name>
    <dbReference type="NCBI Taxonomy" id="1974881"/>
    <lineage>
        <taxon>Bacteria</taxon>
        <taxon>Candidatus Shapironibacteriota</taxon>
    </lineage>
</organism>
<feature type="transmembrane region" description="Helical" evidence="1">
    <location>
        <begin position="120"/>
        <end position="139"/>
    </location>
</feature>
<evidence type="ECO:0000313" key="2">
    <source>
        <dbReference type="EMBL" id="PIU73575.1"/>
    </source>
</evidence>
<protein>
    <recommendedName>
        <fullName evidence="4">DUF304 domain-containing protein</fullName>
    </recommendedName>
</protein>